<dbReference type="GO" id="GO:0003723">
    <property type="term" value="F:RNA binding"/>
    <property type="evidence" value="ECO:0007669"/>
    <property type="project" value="UniProtKB-UniRule"/>
</dbReference>
<evidence type="ECO:0000313" key="5">
    <source>
        <dbReference type="Proteomes" id="UP000033140"/>
    </source>
</evidence>
<comment type="caution">
    <text evidence="4">The sequence shown here is derived from an EMBL/GenBank/DDBJ whole genome shotgun (WGS) entry which is preliminary data.</text>
</comment>
<dbReference type="InterPro" id="IPR040183">
    <property type="entry name" value="THUMPD1-like"/>
</dbReference>
<dbReference type="CDD" id="cd11717">
    <property type="entry name" value="THUMP_THUMPD1_like"/>
    <property type="match status" value="1"/>
</dbReference>
<dbReference type="SUPFAM" id="SSF143437">
    <property type="entry name" value="THUMP domain-like"/>
    <property type="match status" value="1"/>
</dbReference>
<proteinExistence type="predicted"/>
<dbReference type="OrthoDB" id="367221at2759"/>
<sequence length="295" mass="33222">MGQKRGNSSGGGGSFKRRKAPGNSSLQPATSGVFVTCPRGKERNCFNEISNIMEEYVERLFPAPEELEDSDEDDEDDDIEASIQKELAGMKEKVRVKKDGTKIKRRLNKVDTGADCVLYIQTRGNIEPVQLVHDICADASSTGIKRTRYTQRMTPITRTGIAEPQPLYDLAKEILAPHFHKDEGQEPLKYAIRPSFRNHTKMNRDEVIKMIAGIVGHEHGHKVDLKNYDVLIIVEVFKNIVGMSVVRDFDTLKGFNIDQIHQANIKKSQEEKETTEPARATEEVPAQEEEKEESA</sequence>
<reference evidence="4 5" key="3">
    <citation type="journal article" date="2015" name="Genome Announc.">
        <title>Draft Genome Sequence of the Archiascomycetous Yeast Saitoella complicata.</title>
        <authorList>
            <person name="Yamauchi K."/>
            <person name="Kondo S."/>
            <person name="Hamamoto M."/>
            <person name="Takahashi Y."/>
            <person name="Ogura Y."/>
            <person name="Hayashi T."/>
            <person name="Nishida H."/>
        </authorList>
    </citation>
    <scope>NUCLEOTIDE SEQUENCE [LARGE SCALE GENOMIC DNA]</scope>
    <source>
        <strain evidence="4 5">NRRL Y-17804</strain>
    </source>
</reference>
<dbReference type="RefSeq" id="XP_019027523.1">
    <property type="nucleotide sequence ID" value="XM_019171479.1"/>
</dbReference>
<dbReference type="Gene3D" id="3.30.2300.10">
    <property type="entry name" value="THUMP superfamily"/>
    <property type="match status" value="1"/>
</dbReference>
<keyword evidence="5" id="KW-1185">Reference proteome</keyword>
<dbReference type="EMBL" id="BACD03000074">
    <property type="protein sequence ID" value="GAO52559.1"/>
    <property type="molecule type" value="Genomic_DNA"/>
</dbReference>
<feature type="region of interest" description="Disordered" evidence="2">
    <location>
        <begin position="265"/>
        <end position="295"/>
    </location>
</feature>
<dbReference type="AlphaFoldDB" id="A0A0E9NRR7"/>
<keyword evidence="1" id="KW-0694">RNA-binding</keyword>
<feature type="compositionally biased region" description="Basic and acidic residues" evidence="2">
    <location>
        <begin position="267"/>
        <end position="282"/>
    </location>
</feature>
<dbReference type="InterPro" id="IPR004114">
    <property type="entry name" value="THUMP_dom"/>
</dbReference>
<dbReference type="Proteomes" id="UP000033140">
    <property type="component" value="Unassembled WGS sequence"/>
</dbReference>
<dbReference type="PANTHER" id="PTHR13452:SF10">
    <property type="entry name" value="THUMP DOMAIN-CONTAINING PROTEIN 1"/>
    <property type="match status" value="1"/>
</dbReference>
<feature type="region of interest" description="Disordered" evidence="2">
    <location>
        <begin position="1"/>
        <end position="33"/>
    </location>
</feature>
<dbReference type="OMA" id="MNEKACV"/>
<feature type="domain" description="THUMP" evidence="3">
    <location>
        <begin position="138"/>
        <end position="247"/>
    </location>
</feature>
<evidence type="ECO:0000256" key="2">
    <source>
        <dbReference type="SAM" id="MobiDB-lite"/>
    </source>
</evidence>
<accession>A0A0E9NRR7</accession>
<dbReference type="STRING" id="698492.A0A0E9NRR7"/>
<dbReference type="Pfam" id="PF02926">
    <property type="entry name" value="THUMP"/>
    <property type="match status" value="1"/>
</dbReference>
<dbReference type="GO" id="GO:0006400">
    <property type="term" value="P:tRNA modification"/>
    <property type="evidence" value="ECO:0007669"/>
    <property type="project" value="InterPro"/>
</dbReference>
<gene>
    <name evidence="4" type="ORF">G7K_6632-t1</name>
</gene>
<protein>
    <recommendedName>
        <fullName evidence="3">THUMP domain-containing protein</fullName>
    </recommendedName>
</protein>
<reference evidence="4 5" key="2">
    <citation type="journal article" date="2014" name="J. Gen. Appl. Microbiol.">
        <title>The early diverging ascomycetous budding yeast Saitoella complicata has three histone deacetylases belonging to the Clr6, Hos2, and Rpd3 lineages.</title>
        <authorList>
            <person name="Nishida H."/>
            <person name="Matsumoto T."/>
            <person name="Kondo S."/>
            <person name="Hamamoto M."/>
            <person name="Yoshikawa H."/>
        </authorList>
    </citation>
    <scope>NUCLEOTIDE SEQUENCE [LARGE SCALE GENOMIC DNA]</scope>
    <source>
        <strain evidence="4 5">NRRL Y-17804</strain>
    </source>
</reference>
<dbReference type="PROSITE" id="PS51165">
    <property type="entry name" value="THUMP"/>
    <property type="match status" value="1"/>
</dbReference>
<name>A0A0E9NRR7_SAICN</name>
<feature type="compositionally biased region" description="Acidic residues" evidence="2">
    <location>
        <begin position="285"/>
        <end position="295"/>
    </location>
</feature>
<dbReference type="SMART" id="SM00981">
    <property type="entry name" value="THUMP"/>
    <property type="match status" value="1"/>
</dbReference>
<evidence type="ECO:0000259" key="3">
    <source>
        <dbReference type="PROSITE" id="PS51165"/>
    </source>
</evidence>
<organism evidence="4 5">
    <name type="scientific">Saitoella complicata (strain BCRC 22490 / CBS 7301 / JCM 7358 / NBRC 10748 / NRRL Y-17804)</name>
    <dbReference type="NCBI Taxonomy" id="698492"/>
    <lineage>
        <taxon>Eukaryota</taxon>
        <taxon>Fungi</taxon>
        <taxon>Dikarya</taxon>
        <taxon>Ascomycota</taxon>
        <taxon>Taphrinomycotina</taxon>
        <taxon>Taphrinomycotina incertae sedis</taxon>
        <taxon>Saitoella</taxon>
    </lineage>
</organism>
<reference evidence="4 5" key="1">
    <citation type="journal article" date="2011" name="J. Gen. Appl. Microbiol.">
        <title>Draft genome sequencing of the enigmatic yeast Saitoella complicata.</title>
        <authorList>
            <person name="Nishida H."/>
            <person name="Hamamoto M."/>
            <person name="Sugiyama J."/>
        </authorList>
    </citation>
    <scope>NUCLEOTIDE SEQUENCE [LARGE SCALE GENOMIC DNA]</scope>
    <source>
        <strain evidence="4 5">NRRL Y-17804</strain>
    </source>
</reference>
<evidence type="ECO:0000256" key="1">
    <source>
        <dbReference type="PROSITE-ProRule" id="PRU00529"/>
    </source>
</evidence>
<dbReference type="PANTHER" id="PTHR13452">
    <property type="entry name" value="THUMP DOMAIN CONTAINING PROTEIN 1-RELATED"/>
    <property type="match status" value="1"/>
</dbReference>
<evidence type="ECO:0000313" key="4">
    <source>
        <dbReference type="EMBL" id="GAO52559.1"/>
    </source>
</evidence>
<dbReference type="FunFam" id="3.30.2300.10:FF:000001">
    <property type="entry name" value="THUMP domain-containing protein 1"/>
    <property type="match status" value="1"/>
</dbReference>